<reference evidence="1" key="1">
    <citation type="journal article" date="2023" name="DNA Res.">
        <title>Chromosome-level genome assembly of Phrynocephalus forsythii using third-generation DNA sequencing and Hi-C analysis.</title>
        <authorList>
            <person name="Qi Y."/>
            <person name="Zhao W."/>
            <person name="Zhao Y."/>
            <person name="Niu C."/>
            <person name="Cao S."/>
            <person name="Zhang Y."/>
        </authorList>
    </citation>
    <scope>NUCLEOTIDE SEQUENCE</scope>
    <source>
        <tissue evidence="1">Muscle</tissue>
    </source>
</reference>
<organism evidence="1 2">
    <name type="scientific">Phrynocephalus forsythii</name>
    <dbReference type="NCBI Taxonomy" id="171643"/>
    <lineage>
        <taxon>Eukaryota</taxon>
        <taxon>Metazoa</taxon>
        <taxon>Chordata</taxon>
        <taxon>Craniata</taxon>
        <taxon>Vertebrata</taxon>
        <taxon>Euteleostomi</taxon>
        <taxon>Lepidosauria</taxon>
        <taxon>Squamata</taxon>
        <taxon>Bifurcata</taxon>
        <taxon>Unidentata</taxon>
        <taxon>Episquamata</taxon>
        <taxon>Toxicofera</taxon>
        <taxon>Iguania</taxon>
        <taxon>Acrodonta</taxon>
        <taxon>Agamidae</taxon>
        <taxon>Agaminae</taxon>
        <taxon>Phrynocephalus</taxon>
    </lineage>
</organism>
<dbReference type="Proteomes" id="UP001142489">
    <property type="component" value="Unassembled WGS sequence"/>
</dbReference>
<name>A0A9Q0X8M0_9SAUR</name>
<proteinExistence type="predicted"/>
<comment type="caution">
    <text evidence="1">The sequence shown here is derived from an EMBL/GenBank/DDBJ whole genome shotgun (WGS) entry which is preliminary data.</text>
</comment>
<protein>
    <submittedName>
        <fullName evidence="1">Uncharacterized protein</fullName>
    </submittedName>
</protein>
<gene>
    <name evidence="1" type="ORF">JRQ81_012188</name>
</gene>
<keyword evidence="2" id="KW-1185">Reference proteome</keyword>
<accession>A0A9Q0X8M0</accession>
<dbReference type="OrthoDB" id="6154566at2759"/>
<evidence type="ECO:0000313" key="2">
    <source>
        <dbReference type="Proteomes" id="UP001142489"/>
    </source>
</evidence>
<dbReference type="EMBL" id="JAPFRF010000024">
    <property type="protein sequence ID" value="KAJ7303251.1"/>
    <property type="molecule type" value="Genomic_DNA"/>
</dbReference>
<dbReference type="AlphaFoldDB" id="A0A9Q0X8M0"/>
<sequence length="114" mass="13023">MLYVPKYRRAFSCARFNVMPSAMLEGRFKGTPLQNRTCPCGEGVETLAHVLLLCSFYREVRQELLFPMLVKKPGRSSDFYISLLLGDRDKQVTLLTAKFLAAAIKMRTTMILKL</sequence>
<evidence type="ECO:0000313" key="1">
    <source>
        <dbReference type="EMBL" id="KAJ7303251.1"/>
    </source>
</evidence>